<dbReference type="AlphaFoldDB" id="A0A397BPA9"/>
<dbReference type="GO" id="GO:0006508">
    <property type="term" value="P:proteolysis"/>
    <property type="evidence" value="ECO:0007669"/>
    <property type="project" value="UniProtKB-KW"/>
</dbReference>
<dbReference type="VEuPathDB" id="FungiDB:H257_18825"/>
<feature type="domain" description="Peptidase S8/S53" evidence="9">
    <location>
        <begin position="225"/>
        <end position="501"/>
    </location>
</feature>
<dbReference type="InterPro" id="IPR015500">
    <property type="entry name" value="Peptidase_S8_subtilisin-rel"/>
</dbReference>
<dbReference type="GO" id="GO:0004252">
    <property type="term" value="F:serine-type endopeptidase activity"/>
    <property type="evidence" value="ECO:0007669"/>
    <property type="project" value="UniProtKB-UniRule"/>
</dbReference>
<reference evidence="10 11" key="1">
    <citation type="submission" date="2018-08" db="EMBL/GenBank/DDBJ databases">
        <title>Aphanomyces genome sequencing and annotation.</title>
        <authorList>
            <person name="Minardi D."/>
            <person name="Oidtmann B."/>
            <person name="Van Der Giezen M."/>
            <person name="Studholme D.J."/>
        </authorList>
    </citation>
    <scope>NUCLEOTIDE SEQUENCE [LARGE SCALE GENOMIC DNA]</scope>
    <source>
        <strain evidence="10 11">Yx</strain>
    </source>
</reference>
<dbReference type="InterPro" id="IPR000209">
    <property type="entry name" value="Peptidase_S8/S53_dom"/>
</dbReference>
<dbReference type="InterPro" id="IPR023828">
    <property type="entry name" value="Peptidase_S8_Ser-AS"/>
</dbReference>
<dbReference type="Gene3D" id="3.40.50.200">
    <property type="entry name" value="Peptidase S8/S53 domain"/>
    <property type="match status" value="1"/>
</dbReference>
<dbReference type="EC" id="3.4.21.62" evidence="6"/>
<evidence type="ECO:0000256" key="7">
    <source>
        <dbReference type="PROSITE-ProRule" id="PRU01240"/>
    </source>
</evidence>
<keyword evidence="3 7" id="KW-0378">Hydrolase</keyword>
<dbReference type="EMBL" id="QUTA01003978">
    <property type="protein sequence ID" value="RHY21528.1"/>
    <property type="molecule type" value="Genomic_DNA"/>
</dbReference>
<feature type="active site" description="Charge relay system" evidence="7">
    <location>
        <position position="234"/>
    </location>
</feature>
<dbReference type="Pfam" id="PF00082">
    <property type="entry name" value="Peptidase_S8"/>
    <property type="match status" value="1"/>
</dbReference>
<dbReference type="SUPFAM" id="SSF52743">
    <property type="entry name" value="Subtilisin-like"/>
    <property type="match status" value="1"/>
</dbReference>
<proteinExistence type="inferred from homology"/>
<evidence type="ECO:0000256" key="3">
    <source>
        <dbReference type="ARBA" id="ARBA00022801"/>
    </source>
</evidence>
<evidence type="ECO:0000256" key="4">
    <source>
        <dbReference type="ARBA" id="ARBA00022825"/>
    </source>
</evidence>
<evidence type="ECO:0000256" key="6">
    <source>
        <dbReference type="ARBA" id="ARBA00023619"/>
    </source>
</evidence>
<gene>
    <name evidence="10" type="ORF">DYB25_007638</name>
</gene>
<evidence type="ECO:0000313" key="11">
    <source>
        <dbReference type="Proteomes" id="UP000266239"/>
    </source>
</evidence>
<feature type="active site" description="Charge relay system" evidence="7">
    <location>
        <position position="270"/>
    </location>
</feature>
<comment type="caution">
    <text evidence="10">The sequence shown here is derived from an EMBL/GenBank/DDBJ whole genome shotgun (WGS) entry which is preliminary data.</text>
</comment>
<feature type="compositionally biased region" description="Low complexity" evidence="8">
    <location>
        <begin position="522"/>
        <end position="552"/>
    </location>
</feature>
<comment type="similarity">
    <text evidence="1 7">Belongs to the peptidase S8 family.</text>
</comment>
<dbReference type="PROSITE" id="PS51892">
    <property type="entry name" value="SUBTILASE"/>
    <property type="match status" value="1"/>
</dbReference>
<dbReference type="PANTHER" id="PTHR43806:SF67">
    <property type="entry name" value="EGF-LIKE DOMAIN-CONTAINING PROTEIN"/>
    <property type="match status" value="1"/>
</dbReference>
<evidence type="ECO:0000313" key="10">
    <source>
        <dbReference type="EMBL" id="RHY21528.1"/>
    </source>
</evidence>
<name>A0A397BPA9_APHAT</name>
<dbReference type="PANTHER" id="PTHR43806">
    <property type="entry name" value="PEPTIDASE S8"/>
    <property type="match status" value="1"/>
</dbReference>
<evidence type="ECO:0000256" key="2">
    <source>
        <dbReference type="ARBA" id="ARBA00022670"/>
    </source>
</evidence>
<dbReference type="InterPro" id="IPR050131">
    <property type="entry name" value="Peptidase_S8_subtilisin-like"/>
</dbReference>
<protein>
    <recommendedName>
        <fullName evidence="6">subtilisin</fullName>
        <ecNumber evidence="6">3.4.21.62</ecNumber>
    </recommendedName>
</protein>
<comment type="catalytic activity">
    <reaction evidence="5">
        <text>Hydrolysis of proteins with broad specificity for peptide bonds, and a preference for a large uncharged residue in P1. Hydrolyzes peptide amides.</text>
        <dbReference type="EC" id="3.4.21.62"/>
    </reaction>
</comment>
<feature type="region of interest" description="Disordered" evidence="8">
    <location>
        <begin position="509"/>
        <end position="552"/>
    </location>
</feature>
<evidence type="ECO:0000256" key="1">
    <source>
        <dbReference type="ARBA" id="ARBA00011073"/>
    </source>
</evidence>
<dbReference type="PROSITE" id="PS00138">
    <property type="entry name" value="SUBTILASE_SER"/>
    <property type="match status" value="1"/>
</dbReference>
<organism evidence="10 11">
    <name type="scientific">Aphanomyces astaci</name>
    <name type="common">Crayfish plague agent</name>
    <dbReference type="NCBI Taxonomy" id="112090"/>
    <lineage>
        <taxon>Eukaryota</taxon>
        <taxon>Sar</taxon>
        <taxon>Stramenopiles</taxon>
        <taxon>Oomycota</taxon>
        <taxon>Saprolegniomycetes</taxon>
        <taxon>Saprolegniales</taxon>
        <taxon>Verrucalvaceae</taxon>
        <taxon>Aphanomyces</taxon>
    </lineage>
</organism>
<feature type="active site" description="Charge relay system" evidence="7">
    <location>
        <position position="440"/>
    </location>
</feature>
<evidence type="ECO:0000256" key="5">
    <source>
        <dbReference type="ARBA" id="ARBA00023529"/>
    </source>
</evidence>
<feature type="region of interest" description="Disordered" evidence="8">
    <location>
        <begin position="401"/>
        <end position="423"/>
    </location>
</feature>
<accession>A0A397BPA9</accession>
<dbReference type="InterPro" id="IPR036852">
    <property type="entry name" value="Peptidase_S8/S53_dom_sf"/>
</dbReference>
<dbReference type="PRINTS" id="PR00723">
    <property type="entry name" value="SUBTILISIN"/>
</dbReference>
<evidence type="ECO:0000259" key="9">
    <source>
        <dbReference type="Pfam" id="PF00082"/>
    </source>
</evidence>
<sequence length="621" mass="65044">MVCLIIEHPEVVVCEHAIPKHISQDLQLNPITSQLSFFDHYNMVKFAVIAAVGAFATAKISPSIHRHLEANHDVDVVVEFRDGNQPALRAANLETATIQTRGARIAHVRSLLESNMETSQRAAVELLSSQPEAFTTRVESFYINGNMHVYGANRIVLDELAKLDNVAHIRLPVVVDLPVINDEDDNVVGLPVLDLLSNSTSVQAANEWGVNLISAPTVWAGGNRGEGVVVGILDTGAIHTHDDLKTNWRSTYGWFDPTDKSPTPIDTNGHGTHVAGSSVGQNGIGVAPGATWIACRGCTTSSCPEAALTACAQFLLCPTDVTGKNPKCELAPDVINNSWGGGSGSNWYQANVDAWRAAGIIPVFANGNAGPNCGTANSPGDYKNVIGVGAVGVDDKLASFSSRGPTKDGRVKPDVSAPGNQVRSAWHTGNNAYKTISGTSMASPHVTGAVALYLSANKAATYDDVYKAFTTTVDTATLTPNNTNCGGVSDATYPNNNYGFGRINIARATSGGIAPPSPSSTPVPTSTSSAPSTAAPSSAAPITPTPTTLDPVPTSAPTNVPVTSTVAPVPTSAPTTVPAPTPCNGCTACYATLIDYCFPPRYTQAQCTTFTHFNAIWCGKK</sequence>
<keyword evidence="2 7" id="KW-0645">Protease</keyword>
<evidence type="ECO:0000256" key="8">
    <source>
        <dbReference type="SAM" id="MobiDB-lite"/>
    </source>
</evidence>
<dbReference type="Proteomes" id="UP000266239">
    <property type="component" value="Unassembled WGS sequence"/>
</dbReference>
<keyword evidence="4 7" id="KW-0720">Serine protease</keyword>